<evidence type="ECO:0000313" key="1">
    <source>
        <dbReference type="EMBL" id="KKU60897.1"/>
    </source>
</evidence>
<keyword evidence="1" id="KW-0808">Transferase</keyword>
<dbReference type="AlphaFoldDB" id="A0A0G1RUR8"/>
<dbReference type="InterPro" id="IPR020022">
    <property type="entry name" value="N-acetyl_sugar_amidoTrfase"/>
</dbReference>
<protein>
    <submittedName>
        <fullName evidence="1">N-acetyl sugar amidotransferase</fullName>
    </submittedName>
</protein>
<name>A0A0G1RUR8_9BACT</name>
<gene>
    <name evidence="1" type="ORF">UX85_C0006G0031</name>
</gene>
<evidence type="ECO:0000313" key="2">
    <source>
        <dbReference type="Proteomes" id="UP000033860"/>
    </source>
</evidence>
<reference evidence="1 2" key="1">
    <citation type="journal article" date="2015" name="Nature">
        <title>rRNA introns, odd ribosomes, and small enigmatic genomes across a large radiation of phyla.</title>
        <authorList>
            <person name="Brown C.T."/>
            <person name="Hug L.A."/>
            <person name="Thomas B.C."/>
            <person name="Sharon I."/>
            <person name="Castelle C.J."/>
            <person name="Singh A."/>
            <person name="Wilkins M.J."/>
            <person name="Williams K.H."/>
            <person name="Banfield J.F."/>
        </authorList>
    </citation>
    <scope>NUCLEOTIDE SEQUENCE [LARGE SCALE GENOMIC DNA]</scope>
</reference>
<dbReference type="SUPFAM" id="SSF52402">
    <property type="entry name" value="Adenine nucleotide alpha hydrolases-like"/>
    <property type="match status" value="1"/>
</dbReference>
<dbReference type="EMBL" id="LCNT01000006">
    <property type="protein sequence ID" value="KKU60897.1"/>
    <property type="molecule type" value="Genomic_DNA"/>
</dbReference>
<dbReference type="NCBIfam" id="TIGR03573">
    <property type="entry name" value="WbuX"/>
    <property type="match status" value="1"/>
</dbReference>
<dbReference type="Gene3D" id="3.40.50.620">
    <property type="entry name" value="HUPs"/>
    <property type="match status" value="1"/>
</dbReference>
<accession>A0A0G1RUR8</accession>
<dbReference type="PATRIC" id="fig|1618371.3.peg.899"/>
<sequence>MTVVNKKPKILDKQLAKLPKKVIFCKRCVVSNQRPRITFDKAGICSACRYHEEKHYQIDWRQREHELVKLLDKHRSKDGRWDVVVPVSGGKDSAYVSHQLKSRYGMHPLTVTWTPFIYTDIGWKNYNNFVAAGFDNLFFNPDGHLHRKLSRVAFELKGDAWEPFTFGQKAYAFHVALKFGIPLIVYGENGEVEYGGSVKNKNVPFESVKDWEELYFKGVGVEALIKAGLQTGIFRKSEIEPETFALYRPPSLAKINQLGIQMHWFSYYHKWIPQENFYYATKYTNFEANPDGRSEGTYTKYSSLDDKTDGFHFYLSYIKFGLGRASRDAQMEIRSRHITREEGVALVRRYDGEFPKKYFKEFLEYLDITEPHFWKIIDRYRLPHLWEKIKGKWHLKHVVS</sequence>
<proteinExistence type="predicted"/>
<dbReference type="GO" id="GO:0016740">
    <property type="term" value="F:transferase activity"/>
    <property type="evidence" value="ECO:0007669"/>
    <property type="project" value="UniProtKB-KW"/>
</dbReference>
<comment type="caution">
    <text evidence="1">The sequence shown here is derived from an EMBL/GenBank/DDBJ whole genome shotgun (WGS) entry which is preliminary data.</text>
</comment>
<organism evidence="1 2">
    <name type="scientific">Candidatus Beckwithbacteria bacterium GW2011_GWB1_47_15</name>
    <dbReference type="NCBI Taxonomy" id="1618371"/>
    <lineage>
        <taxon>Bacteria</taxon>
        <taxon>Candidatus Beckwithiibacteriota</taxon>
    </lineage>
</organism>
<dbReference type="Proteomes" id="UP000033860">
    <property type="component" value="Unassembled WGS sequence"/>
</dbReference>
<dbReference type="InterPro" id="IPR014729">
    <property type="entry name" value="Rossmann-like_a/b/a_fold"/>
</dbReference>